<evidence type="ECO:0000256" key="4">
    <source>
        <dbReference type="ARBA" id="ARBA00022737"/>
    </source>
</evidence>
<evidence type="ECO:0000256" key="3">
    <source>
        <dbReference type="ARBA" id="ARBA00022723"/>
    </source>
</evidence>
<keyword evidence="5" id="KW-0106">Calcium</keyword>
<name>A0AAD4L855_9AGAM</name>
<feature type="compositionally biased region" description="Polar residues" evidence="6">
    <location>
        <begin position="42"/>
        <end position="60"/>
    </location>
</feature>
<dbReference type="Gene3D" id="1.10.238.10">
    <property type="entry name" value="EF-hand"/>
    <property type="match status" value="1"/>
</dbReference>
<evidence type="ECO:0000256" key="6">
    <source>
        <dbReference type="SAM" id="MobiDB-lite"/>
    </source>
</evidence>
<accession>A0AAD4L855</accession>
<dbReference type="InterPro" id="IPR051426">
    <property type="entry name" value="Peflin/Sorcin_CaBP"/>
</dbReference>
<protein>
    <recommendedName>
        <fullName evidence="7">EF-hand domain-containing protein</fullName>
    </recommendedName>
</protein>
<dbReference type="EMBL" id="JAKELL010000123">
    <property type="protein sequence ID" value="KAH8981063.1"/>
    <property type="molecule type" value="Genomic_DNA"/>
</dbReference>
<comment type="caution">
    <text evidence="8">The sequence shown here is derived from an EMBL/GenBank/DDBJ whole genome shotgun (WGS) entry which is preliminary data.</text>
</comment>
<feature type="domain" description="EF-hand" evidence="7">
    <location>
        <begin position="74"/>
        <end position="109"/>
    </location>
</feature>
<reference evidence="8" key="1">
    <citation type="submission" date="2022-01" db="EMBL/GenBank/DDBJ databases">
        <title>Comparative genomics reveals a dynamic genome evolution in the ectomycorrhizal milk-cap (Lactarius) mushrooms.</title>
        <authorList>
            <consortium name="DOE Joint Genome Institute"/>
            <person name="Lebreton A."/>
            <person name="Tang N."/>
            <person name="Kuo A."/>
            <person name="LaButti K."/>
            <person name="Drula E."/>
            <person name="Barry K."/>
            <person name="Clum A."/>
            <person name="Lipzen A."/>
            <person name="Mousain D."/>
            <person name="Ng V."/>
            <person name="Wang R."/>
            <person name="Wang X."/>
            <person name="Dai Y."/>
            <person name="Henrissat B."/>
            <person name="Grigoriev I.V."/>
            <person name="Guerin-Laguette A."/>
            <person name="Yu F."/>
            <person name="Martin F.M."/>
        </authorList>
    </citation>
    <scope>NUCLEOTIDE SEQUENCE</scope>
    <source>
        <strain evidence="8">QP</strain>
    </source>
</reference>
<dbReference type="InterPro" id="IPR011992">
    <property type="entry name" value="EF-hand-dom_pair"/>
</dbReference>
<dbReference type="SMART" id="SM00054">
    <property type="entry name" value="EFh"/>
    <property type="match status" value="3"/>
</dbReference>
<sequence>MMNSVLQMFTWSARKKEERKRYGPALGLPKQTSPEHPPPSTGPTTRRQPSGPQPQGTYPNWGSDPAPLVAPPNTQDDEQVAWFIAIDQDNSGQVSAEELQSALMNGYGGKRMSCCSQFGGHVLITPRAGPGFSSETVKYLMSVFDLDGSGEIGIEEFKPLWDYVKQWREMFESFDYNQDGIIDATELSNALSHYNLQVGPHVINFLVHKYGTHPTNGQNGPPQIELDRFVCACVVVQQMCALYDRCGAGRAGSMEVNRDEFLLAILRLP</sequence>
<dbReference type="GO" id="GO:0005737">
    <property type="term" value="C:cytoplasm"/>
    <property type="evidence" value="ECO:0007669"/>
    <property type="project" value="UniProtKB-SubCell"/>
</dbReference>
<dbReference type="Pfam" id="PF13499">
    <property type="entry name" value="EF-hand_7"/>
    <property type="match status" value="1"/>
</dbReference>
<dbReference type="SUPFAM" id="SSF47473">
    <property type="entry name" value="EF-hand"/>
    <property type="match status" value="1"/>
</dbReference>
<dbReference type="Pfam" id="PF13405">
    <property type="entry name" value="EF-hand_6"/>
    <property type="match status" value="1"/>
</dbReference>
<dbReference type="PANTHER" id="PTHR46212:SF3">
    <property type="entry name" value="GH27120P"/>
    <property type="match status" value="1"/>
</dbReference>
<dbReference type="InterPro" id="IPR018247">
    <property type="entry name" value="EF_Hand_1_Ca_BS"/>
</dbReference>
<dbReference type="PANTHER" id="PTHR46212">
    <property type="entry name" value="PEFLIN"/>
    <property type="match status" value="1"/>
</dbReference>
<dbReference type="InterPro" id="IPR002048">
    <property type="entry name" value="EF_hand_dom"/>
</dbReference>
<keyword evidence="9" id="KW-1185">Reference proteome</keyword>
<evidence type="ECO:0000313" key="8">
    <source>
        <dbReference type="EMBL" id="KAH8981063.1"/>
    </source>
</evidence>
<dbReference type="GO" id="GO:0005509">
    <property type="term" value="F:calcium ion binding"/>
    <property type="evidence" value="ECO:0007669"/>
    <property type="project" value="InterPro"/>
</dbReference>
<comment type="subcellular location">
    <subcellularLocation>
        <location evidence="1">Cytoplasm</location>
    </subcellularLocation>
</comment>
<evidence type="ECO:0000313" key="9">
    <source>
        <dbReference type="Proteomes" id="UP001201163"/>
    </source>
</evidence>
<keyword evidence="3" id="KW-0479">Metal-binding</keyword>
<evidence type="ECO:0000256" key="5">
    <source>
        <dbReference type="ARBA" id="ARBA00022837"/>
    </source>
</evidence>
<dbReference type="GO" id="GO:0048306">
    <property type="term" value="F:calcium-dependent protein binding"/>
    <property type="evidence" value="ECO:0007669"/>
    <property type="project" value="UniProtKB-ARBA"/>
</dbReference>
<evidence type="ECO:0000256" key="2">
    <source>
        <dbReference type="ARBA" id="ARBA00022490"/>
    </source>
</evidence>
<proteinExistence type="predicted"/>
<dbReference type="AlphaFoldDB" id="A0AAD4L855"/>
<dbReference type="PROSITE" id="PS00018">
    <property type="entry name" value="EF_HAND_1"/>
    <property type="match status" value="2"/>
</dbReference>
<feature type="compositionally biased region" description="Polar residues" evidence="6">
    <location>
        <begin position="1"/>
        <end position="10"/>
    </location>
</feature>
<keyword evidence="4" id="KW-0677">Repeat</keyword>
<evidence type="ECO:0000259" key="7">
    <source>
        <dbReference type="PROSITE" id="PS50222"/>
    </source>
</evidence>
<evidence type="ECO:0000256" key="1">
    <source>
        <dbReference type="ARBA" id="ARBA00004496"/>
    </source>
</evidence>
<feature type="region of interest" description="Disordered" evidence="6">
    <location>
        <begin position="1"/>
        <end position="74"/>
    </location>
</feature>
<gene>
    <name evidence="8" type="ORF">EDB92DRAFT_1820350</name>
</gene>
<feature type="domain" description="EF-hand" evidence="7">
    <location>
        <begin position="162"/>
        <end position="197"/>
    </location>
</feature>
<dbReference type="Proteomes" id="UP001201163">
    <property type="component" value="Unassembled WGS sequence"/>
</dbReference>
<organism evidence="8 9">
    <name type="scientific">Lactarius akahatsu</name>
    <dbReference type="NCBI Taxonomy" id="416441"/>
    <lineage>
        <taxon>Eukaryota</taxon>
        <taxon>Fungi</taxon>
        <taxon>Dikarya</taxon>
        <taxon>Basidiomycota</taxon>
        <taxon>Agaricomycotina</taxon>
        <taxon>Agaricomycetes</taxon>
        <taxon>Russulales</taxon>
        <taxon>Russulaceae</taxon>
        <taxon>Lactarius</taxon>
    </lineage>
</organism>
<keyword evidence="2" id="KW-0963">Cytoplasm</keyword>
<dbReference type="PROSITE" id="PS50222">
    <property type="entry name" value="EF_HAND_2"/>
    <property type="match status" value="2"/>
</dbReference>